<evidence type="ECO:0000256" key="1">
    <source>
        <dbReference type="ARBA" id="ARBA00004477"/>
    </source>
</evidence>
<dbReference type="Pfam" id="PF04511">
    <property type="entry name" value="DER1"/>
    <property type="match status" value="1"/>
</dbReference>
<evidence type="ECO:0000256" key="6">
    <source>
        <dbReference type="ARBA" id="ARBA00023136"/>
    </source>
</evidence>
<proteinExistence type="inferred from homology"/>
<comment type="similarity">
    <text evidence="2 7">Belongs to the derlin family.</text>
</comment>
<keyword evidence="10" id="KW-1185">Reference proteome</keyword>
<keyword evidence="6 7" id="KW-0472">Membrane</keyword>
<evidence type="ECO:0000256" key="8">
    <source>
        <dbReference type="SAM" id="MobiDB-lite"/>
    </source>
</evidence>
<evidence type="ECO:0000256" key="3">
    <source>
        <dbReference type="ARBA" id="ARBA00022692"/>
    </source>
</evidence>
<keyword evidence="5 7" id="KW-1133">Transmembrane helix</keyword>
<feature type="transmembrane region" description="Helical" evidence="7">
    <location>
        <begin position="20"/>
        <end position="41"/>
    </location>
</feature>
<sequence length="269" mass="29600">MSDIMDGYRRLPPVSRGLATAIFVTSLGVYGGLVPAEWLYFHQQLIFRIPPQIWRFATSYLVTQPKLSILLDPYFVYSYASQLEIASPRFPRREDFVWYLAFASTVIILVDNLLGFQTGFYLQGLTLALAYTGTQDQRGMKANFFFLTIPAQLVPYAMMLVTFLMIGPRGLLVQLCGLLAAHLYDMLSRLWPEFAGGSNLIPTPGFVSRLAGVAPLGSSGARVEHRAFGTAIRRDPAPTTGTGTAREGGGAPLPDAWKTRGRGQRLGGD</sequence>
<dbReference type="InterPro" id="IPR007599">
    <property type="entry name" value="DER1"/>
</dbReference>
<dbReference type="SUPFAM" id="SSF144091">
    <property type="entry name" value="Rhomboid-like"/>
    <property type="match status" value="1"/>
</dbReference>
<dbReference type="PANTHER" id="PTHR11009">
    <property type="entry name" value="DER1-LIKE PROTEIN, DERLIN"/>
    <property type="match status" value="1"/>
</dbReference>
<evidence type="ECO:0000313" key="9">
    <source>
        <dbReference type="EMBL" id="OAA61716.1"/>
    </source>
</evidence>
<comment type="subcellular location">
    <subcellularLocation>
        <location evidence="1 7">Endoplasmic reticulum membrane</location>
        <topology evidence="1 7">Multi-pass membrane protein</topology>
    </subcellularLocation>
</comment>
<dbReference type="GO" id="GO:0006950">
    <property type="term" value="P:response to stress"/>
    <property type="evidence" value="ECO:0007669"/>
    <property type="project" value="UniProtKB-ARBA"/>
</dbReference>
<evidence type="ECO:0000256" key="4">
    <source>
        <dbReference type="ARBA" id="ARBA00022824"/>
    </source>
</evidence>
<evidence type="ECO:0000256" key="5">
    <source>
        <dbReference type="ARBA" id="ARBA00022989"/>
    </source>
</evidence>
<comment type="function">
    <text evidence="7">May be involved in the degradation of misfolded endoplasmic reticulum (ER) luminal proteins.</text>
</comment>
<name>A0A167UMI3_9HYPO</name>
<organism evidence="9 10">
    <name type="scientific">Niveomyces insectorum RCEF 264</name>
    <dbReference type="NCBI Taxonomy" id="1081102"/>
    <lineage>
        <taxon>Eukaryota</taxon>
        <taxon>Fungi</taxon>
        <taxon>Dikarya</taxon>
        <taxon>Ascomycota</taxon>
        <taxon>Pezizomycotina</taxon>
        <taxon>Sordariomycetes</taxon>
        <taxon>Hypocreomycetidae</taxon>
        <taxon>Hypocreales</taxon>
        <taxon>Cordycipitaceae</taxon>
        <taxon>Niveomyces</taxon>
    </lineage>
</organism>
<dbReference type="Proteomes" id="UP000076874">
    <property type="component" value="Unassembled WGS sequence"/>
</dbReference>
<feature type="region of interest" description="Disordered" evidence="8">
    <location>
        <begin position="230"/>
        <end position="269"/>
    </location>
</feature>
<dbReference type="OrthoDB" id="19102at2759"/>
<comment type="caution">
    <text evidence="7">Lacks conserved residue(s) required for the propagation of feature annotation.</text>
</comment>
<evidence type="ECO:0000256" key="7">
    <source>
        <dbReference type="RuleBase" id="RU363059"/>
    </source>
</evidence>
<reference evidence="9 10" key="1">
    <citation type="journal article" date="2016" name="Genome Biol. Evol.">
        <title>Divergent and convergent evolution of fungal pathogenicity.</title>
        <authorList>
            <person name="Shang Y."/>
            <person name="Xiao G."/>
            <person name="Zheng P."/>
            <person name="Cen K."/>
            <person name="Zhan S."/>
            <person name="Wang C."/>
        </authorList>
    </citation>
    <scope>NUCLEOTIDE SEQUENCE [LARGE SCALE GENOMIC DNA]</scope>
    <source>
        <strain evidence="9 10">RCEF 264</strain>
    </source>
</reference>
<feature type="transmembrane region" description="Helical" evidence="7">
    <location>
        <begin position="143"/>
        <end position="165"/>
    </location>
</feature>
<dbReference type="STRING" id="1081102.A0A167UMI3"/>
<dbReference type="AlphaFoldDB" id="A0A167UMI3"/>
<dbReference type="GO" id="GO:0005789">
    <property type="term" value="C:endoplasmic reticulum membrane"/>
    <property type="evidence" value="ECO:0007669"/>
    <property type="project" value="UniProtKB-SubCell"/>
</dbReference>
<keyword evidence="3 7" id="KW-0812">Transmembrane</keyword>
<dbReference type="InterPro" id="IPR035952">
    <property type="entry name" value="Rhomboid-like_sf"/>
</dbReference>
<protein>
    <recommendedName>
        <fullName evidence="7">Derlin</fullName>
    </recommendedName>
</protein>
<evidence type="ECO:0000256" key="2">
    <source>
        <dbReference type="ARBA" id="ARBA00008917"/>
    </source>
</evidence>
<dbReference type="EMBL" id="AZHD01000007">
    <property type="protein sequence ID" value="OAA61716.1"/>
    <property type="molecule type" value="Genomic_DNA"/>
</dbReference>
<accession>A0A167UMI3</accession>
<evidence type="ECO:0000313" key="10">
    <source>
        <dbReference type="Proteomes" id="UP000076874"/>
    </source>
</evidence>
<comment type="caution">
    <text evidence="9">The sequence shown here is derived from an EMBL/GenBank/DDBJ whole genome shotgun (WGS) entry which is preliminary data.</text>
</comment>
<gene>
    <name evidence="9" type="ORF">SPI_04575</name>
</gene>
<feature type="transmembrane region" description="Helical" evidence="7">
    <location>
        <begin position="96"/>
        <end position="122"/>
    </location>
</feature>
<keyword evidence="4 7" id="KW-0256">Endoplasmic reticulum</keyword>